<evidence type="ECO:0000313" key="2">
    <source>
        <dbReference type="Proteomes" id="UP001589890"/>
    </source>
</evidence>
<organism evidence="1 2">
    <name type="scientific">Kribbella deserti</name>
    <dbReference type="NCBI Taxonomy" id="1926257"/>
    <lineage>
        <taxon>Bacteria</taxon>
        <taxon>Bacillati</taxon>
        <taxon>Actinomycetota</taxon>
        <taxon>Actinomycetes</taxon>
        <taxon>Propionibacteriales</taxon>
        <taxon>Kribbellaceae</taxon>
        <taxon>Kribbella</taxon>
    </lineage>
</organism>
<keyword evidence="2" id="KW-1185">Reference proteome</keyword>
<evidence type="ECO:0000313" key="1">
    <source>
        <dbReference type="EMBL" id="MFC0622848.1"/>
    </source>
</evidence>
<dbReference type="Proteomes" id="UP001589890">
    <property type="component" value="Unassembled WGS sequence"/>
</dbReference>
<proteinExistence type="predicted"/>
<dbReference type="RefSeq" id="WP_380043525.1">
    <property type="nucleotide sequence ID" value="NZ_JBHLTC010000001.1"/>
</dbReference>
<comment type="caution">
    <text evidence="1">The sequence shown here is derived from an EMBL/GenBank/DDBJ whole genome shotgun (WGS) entry which is preliminary data.</text>
</comment>
<name>A0ABV6QF72_9ACTN</name>
<dbReference type="EMBL" id="JBHLTC010000001">
    <property type="protein sequence ID" value="MFC0622848.1"/>
    <property type="molecule type" value="Genomic_DNA"/>
</dbReference>
<accession>A0ABV6QF72</accession>
<evidence type="ECO:0008006" key="3">
    <source>
        <dbReference type="Google" id="ProtNLM"/>
    </source>
</evidence>
<reference evidence="1 2" key="1">
    <citation type="submission" date="2024-09" db="EMBL/GenBank/DDBJ databases">
        <authorList>
            <person name="Sun Q."/>
            <person name="Mori K."/>
        </authorList>
    </citation>
    <scope>NUCLEOTIDE SEQUENCE [LARGE SCALE GENOMIC DNA]</scope>
    <source>
        <strain evidence="1 2">CGMCC 1.15906</strain>
    </source>
</reference>
<sequence length="59" mass="6616">MSLSVTTAWYQPAEPLGVDERDLYCAHCGDDTPHTTTPWFRDCIDAECLVCGHETQLTD</sequence>
<gene>
    <name evidence="1" type="ORF">ACFFGN_02175</name>
</gene>
<protein>
    <recommendedName>
        <fullName evidence="3">GATA-type domain-containing protein</fullName>
    </recommendedName>
</protein>